<evidence type="ECO:0000256" key="11">
    <source>
        <dbReference type="SAM" id="MobiDB-lite"/>
    </source>
</evidence>
<feature type="domain" description="C2H2-type" evidence="12">
    <location>
        <begin position="327"/>
        <end position="349"/>
    </location>
</feature>
<dbReference type="GO" id="GO:0005634">
    <property type="term" value="C:nucleus"/>
    <property type="evidence" value="ECO:0007669"/>
    <property type="project" value="UniProtKB-SubCell"/>
</dbReference>
<evidence type="ECO:0000256" key="5">
    <source>
        <dbReference type="ARBA" id="ARBA00022833"/>
    </source>
</evidence>
<dbReference type="Ensembl" id="ENSOMYT00000091178.2">
    <property type="protein sequence ID" value="ENSOMYP00000083713.1"/>
    <property type="gene ID" value="ENSOMYG00000038615.2"/>
</dbReference>
<evidence type="ECO:0000313" key="14">
    <source>
        <dbReference type="Proteomes" id="UP000694395"/>
    </source>
</evidence>
<reference evidence="13" key="3">
    <citation type="submission" date="2025-09" db="UniProtKB">
        <authorList>
            <consortium name="Ensembl"/>
        </authorList>
    </citation>
    <scope>IDENTIFICATION</scope>
</reference>
<dbReference type="AlphaFoldDB" id="A0A8C7TVD5"/>
<dbReference type="PANTHER" id="PTHR24384:SF189">
    <property type="entry name" value="C2H2-TYPE DOMAIN-CONTAINING PROTEIN-RELATED"/>
    <property type="match status" value="1"/>
</dbReference>
<dbReference type="Pfam" id="PF12874">
    <property type="entry name" value="zf-met"/>
    <property type="match status" value="1"/>
</dbReference>
<dbReference type="InterPro" id="IPR013087">
    <property type="entry name" value="Znf_C2H2_type"/>
</dbReference>
<keyword evidence="7" id="KW-0238">DNA-binding</keyword>
<evidence type="ECO:0000256" key="8">
    <source>
        <dbReference type="ARBA" id="ARBA00023163"/>
    </source>
</evidence>
<evidence type="ECO:0000256" key="10">
    <source>
        <dbReference type="PROSITE-ProRule" id="PRU00042"/>
    </source>
</evidence>
<feature type="domain" description="C2H2-type" evidence="12">
    <location>
        <begin position="652"/>
        <end position="679"/>
    </location>
</feature>
<dbReference type="FunFam" id="3.30.160.60:FF:000867">
    <property type="entry name" value="Zinc finger protein 341"/>
    <property type="match status" value="1"/>
</dbReference>
<dbReference type="InterPro" id="IPR050752">
    <property type="entry name" value="C2H2-ZF_domain"/>
</dbReference>
<reference evidence="13" key="2">
    <citation type="submission" date="2025-08" db="UniProtKB">
        <authorList>
            <consortium name="Ensembl"/>
        </authorList>
    </citation>
    <scope>IDENTIFICATION</scope>
</reference>
<feature type="domain" description="C2H2-type" evidence="12">
    <location>
        <begin position="514"/>
        <end position="543"/>
    </location>
</feature>
<name>A0A8C7TVD5_ONCMY</name>
<dbReference type="GeneTree" id="ENSGT00390000000546"/>
<feature type="domain" description="C2H2-type" evidence="12">
    <location>
        <begin position="299"/>
        <end position="326"/>
    </location>
</feature>
<feature type="domain" description="C2H2-type" evidence="12">
    <location>
        <begin position="596"/>
        <end position="623"/>
    </location>
</feature>
<dbReference type="GO" id="GO:0000978">
    <property type="term" value="F:RNA polymerase II cis-regulatory region sequence-specific DNA binding"/>
    <property type="evidence" value="ECO:0007669"/>
    <property type="project" value="TreeGrafter"/>
</dbReference>
<keyword evidence="4 10" id="KW-0863">Zinc-finger</keyword>
<protein>
    <submittedName>
        <fullName evidence="13">Zinc finger protein 341</fullName>
    </submittedName>
</protein>
<dbReference type="SUPFAM" id="SSF57667">
    <property type="entry name" value="beta-beta-alpha zinc fingers"/>
    <property type="match status" value="5"/>
</dbReference>
<evidence type="ECO:0000256" key="4">
    <source>
        <dbReference type="ARBA" id="ARBA00022771"/>
    </source>
</evidence>
<evidence type="ECO:0000259" key="12">
    <source>
        <dbReference type="PROSITE" id="PS50157"/>
    </source>
</evidence>
<keyword evidence="9" id="KW-0539">Nucleus</keyword>
<dbReference type="GO" id="GO:0000981">
    <property type="term" value="F:DNA-binding transcription factor activity, RNA polymerase II-specific"/>
    <property type="evidence" value="ECO:0007669"/>
    <property type="project" value="TreeGrafter"/>
</dbReference>
<sequence>MAQAIFEVLEGMDNQTVLAVQSLLDGQGGVPDPNSQNVSGSSTIQSMDDEDVFLCGKCKKQFNSLHAFMTHKREHCQSNAPSLSTVSLASSNAYTPVPSISSVPQTPANRQVSTYITVPPSPLTHTLVQGNVLVSDDVLMSAISAFTSIDQPMAALQPPIQSNLSMHTGASYLQHHQQSSHSLPPGQSQPLSSQVLSSISNSVVQVYSTMPQMSGSGSAEIHTLGLQPFQSVQVPSQCVESQSFNTPPVYSPGKQGTKTKTCSINANLTELEEFDKVIIPKQPRNVKKAEQMKGKSQKLKCNFCDKVFSKNFDLQQHIRSHTGEKPFQCIVCGRAFAQKSNVKKHMQTHKVWPSGVANSVSRLPITVKVVPLCEEQQQEEEEQPGNHLTTDVDSLGDGDCKQKGQQAQTKQIILIDSSYQCQFCAGKFSTYFQLKSHMTQHKGEQVYKCVVKTCSQTFQKLDLFLEHIRTHQEQLTYRCHLCGKVFPSLFELGVHQYSHCFCPQQNPRKETTFYRCMKCQSRYATQEALEQHLLTASHNFPCPHCQKVFPCERYFRRHLPTHGIGGRFKCQICKKFFKTEHYLKLHTRIHSGEKPYKCSVCEAMFNRKDKVKRHMLIHEPFKKYKCPFRHFKVRVQNNEPYLFLSSQGIKPYKCGYCQKAFSRRAHMLEHQRSHTDNYRFRCATCNKGFTRQKYYRDHKCPVAAVKDGAEKRVKRQGHRTEGNQESEHSREEVDEREEEERIEDPQAVESSVPVEDQSEGGEAEQEEHFGDC</sequence>
<keyword evidence="14" id="KW-1185">Reference proteome</keyword>
<comment type="subcellular location">
    <subcellularLocation>
        <location evidence="1">Nucleus</location>
    </subcellularLocation>
</comment>
<evidence type="ECO:0000256" key="2">
    <source>
        <dbReference type="ARBA" id="ARBA00022723"/>
    </source>
</evidence>
<evidence type="ECO:0000256" key="3">
    <source>
        <dbReference type="ARBA" id="ARBA00022737"/>
    </source>
</evidence>
<feature type="domain" description="C2H2-type" evidence="12">
    <location>
        <begin position="540"/>
        <end position="562"/>
    </location>
</feature>
<dbReference type="FunFam" id="3.30.160.60:FF:003238">
    <property type="entry name" value="Zinc finger protein 341"/>
    <property type="match status" value="1"/>
</dbReference>
<evidence type="ECO:0000256" key="6">
    <source>
        <dbReference type="ARBA" id="ARBA00023015"/>
    </source>
</evidence>
<feature type="region of interest" description="Disordered" evidence="11">
    <location>
        <begin position="172"/>
        <end position="192"/>
    </location>
</feature>
<dbReference type="GO" id="GO:0045893">
    <property type="term" value="P:positive regulation of DNA-templated transcription"/>
    <property type="evidence" value="ECO:0007669"/>
    <property type="project" value="UniProtKB-ARBA"/>
</dbReference>
<keyword evidence="5" id="KW-0862">Zinc</keyword>
<dbReference type="InterPro" id="IPR036236">
    <property type="entry name" value="Znf_C2H2_sf"/>
</dbReference>
<keyword evidence="3" id="KW-0677">Repeat</keyword>
<feature type="domain" description="C2H2-type" evidence="12">
    <location>
        <begin position="568"/>
        <end position="595"/>
    </location>
</feature>
<dbReference type="PANTHER" id="PTHR24384">
    <property type="entry name" value="FINGER PUTATIVE TRANSCRIPTION FACTOR FAMILY-RELATED"/>
    <property type="match status" value="1"/>
</dbReference>
<keyword evidence="8" id="KW-0804">Transcription</keyword>
<reference evidence="13" key="1">
    <citation type="submission" date="2020-07" db="EMBL/GenBank/DDBJ databases">
        <title>A long reads based de novo assembly of the rainbow trout Arlee double haploid line genome.</title>
        <authorList>
            <person name="Gao G."/>
            <person name="Palti Y."/>
        </authorList>
    </citation>
    <scope>NUCLEOTIDE SEQUENCE [LARGE SCALE GENOMIC DNA]</scope>
</reference>
<dbReference type="Gene3D" id="3.30.160.60">
    <property type="entry name" value="Classic Zinc Finger"/>
    <property type="match status" value="7"/>
</dbReference>
<feature type="domain" description="C2H2-type" evidence="12">
    <location>
        <begin position="447"/>
        <end position="476"/>
    </location>
</feature>
<dbReference type="SMART" id="SM00355">
    <property type="entry name" value="ZnF_C2H2"/>
    <property type="match status" value="12"/>
</dbReference>
<dbReference type="FunFam" id="3.30.160.60:FF:000618">
    <property type="entry name" value="zinc finger protein 341 isoform X1"/>
    <property type="match status" value="1"/>
</dbReference>
<feature type="compositionally biased region" description="Basic and acidic residues" evidence="11">
    <location>
        <begin position="718"/>
        <end position="733"/>
    </location>
</feature>
<dbReference type="PROSITE" id="PS50157">
    <property type="entry name" value="ZINC_FINGER_C2H2_2"/>
    <property type="match status" value="11"/>
</dbReference>
<dbReference type="FunFam" id="3.30.160.60:FF:000611">
    <property type="entry name" value="zinc finger protein 341 isoform X1"/>
    <property type="match status" value="1"/>
</dbReference>
<evidence type="ECO:0000256" key="7">
    <source>
        <dbReference type="ARBA" id="ARBA00023125"/>
    </source>
</evidence>
<evidence type="ECO:0000256" key="1">
    <source>
        <dbReference type="ARBA" id="ARBA00004123"/>
    </source>
</evidence>
<feature type="compositionally biased region" description="Acidic residues" evidence="11">
    <location>
        <begin position="756"/>
        <end position="765"/>
    </location>
</feature>
<feature type="domain" description="C2H2-type" evidence="12">
    <location>
        <begin position="477"/>
        <end position="499"/>
    </location>
</feature>
<feature type="region of interest" description="Disordered" evidence="11">
    <location>
        <begin position="707"/>
        <end position="772"/>
    </location>
</feature>
<dbReference type="PROSITE" id="PS00028">
    <property type="entry name" value="ZINC_FINGER_C2H2_1"/>
    <property type="match status" value="11"/>
</dbReference>
<evidence type="ECO:0000256" key="9">
    <source>
        <dbReference type="ARBA" id="ARBA00023242"/>
    </source>
</evidence>
<dbReference type="Pfam" id="PF00096">
    <property type="entry name" value="zf-C2H2"/>
    <property type="match status" value="6"/>
</dbReference>
<evidence type="ECO:0000313" key="13">
    <source>
        <dbReference type="Ensembl" id="ENSOMYP00000083713.1"/>
    </source>
</evidence>
<dbReference type="FunFam" id="3.30.160.60:FF:000679">
    <property type="entry name" value="Zinc finger protein 341"/>
    <property type="match status" value="1"/>
</dbReference>
<dbReference type="FunFam" id="3.30.160.60:FF:001031">
    <property type="entry name" value="zinc finger protein 341 isoform X1"/>
    <property type="match status" value="1"/>
</dbReference>
<keyword evidence="2" id="KW-0479">Metal-binding</keyword>
<feature type="domain" description="C2H2-type" evidence="12">
    <location>
        <begin position="53"/>
        <end position="80"/>
    </location>
</feature>
<gene>
    <name evidence="13" type="primary">znf341</name>
</gene>
<proteinExistence type="predicted"/>
<feature type="domain" description="C2H2-type" evidence="12">
    <location>
        <begin position="419"/>
        <end position="446"/>
    </location>
</feature>
<organism evidence="13 14">
    <name type="scientific">Oncorhynchus mykiss</name>
    <name type="common">Rainbow trout</name>
    <name type="synonym">Salmo gairdneri</name>
    <dbReference type="NCBI Taxonomy" id="8022"/>
    <lineage>
        <taxon>Eukaryota</taxon>
        <taxon>Metazoa</taxon>
        <taxon>Chordata</taxon>
        <taxon>Craniata</taxon>
        <taxon>Vertebrata</taxon>
        <taxon>Euteleostomi</taxon>
        <taxon>Actinopterygii</taxon>
        <taxon>Neopterygii</taxon>
        <taxon>Teleostei</taxon>
        <taxon>Protacanthopterygii</taxon>
        <taxon>Salmoniformes</taxon>
        <taxon>Salmonidae</taxon>
        <taxon>Salmoninae</taxon>
        <taxon>Oncorhynchus</taxon>
    </lineage>
</organism>
<dbReference type="GO" id="GO:0008270">
    <property type="term" value="F:zinc ion binding"/>
    <property type="evidence" value="ECO:0007669"/>
    <property type="project" value="UniProtKB-KW"/>
</dbReference>
<keyword evidence="6" id="KW-0805">Transcription regulation</keyword>
<accession>A0A8C7TVD5</accession>
<dbReference type="Proteomes" id="UP000694395">
    <property type="component" value="Chromosome 16"/>
</dbReference>